<accession>A0ABT8W1R6</accession>
<dbReference type="GO" id="GO:0008168">
    <property type="term" value="F:methyltransferase activity"/>
    <property type="evidence" value="ECO:0007669"/>
    <property type="project" value="UniProtKB-KW"/>
</dbReference>
<keyword evidence="1 4" id="KW-0489">Methyltransferase</keyword>
<evidence type="ECO:0000256" key="2">
    <source>
        <dbReference type="ARBA" id="ARBA00022679"/>
    </source>
</evidence>
<dbReference type="Proteomes" id="UP001168640">
    <property type="component" value="Unassembled WGS sequence"/>
</dbReference>
<dbReference type="InterPro" id="IPR029063">
    <property type="entry name" value="SAM-dependent_MTases_sf"/>
</dbReference>
<dbReference type="CDD" id="cd02440">
    <property type="entry name" value="AdoMet_MTases"/>
    <property type="match status" value="1"/>
</dbReference>
<dbReference type="GO" id="GO:0032259">
    <property type="term" value="P:methylation"/>
    <property type="evidence" value="ECO:0007669"/>
    <property type="project" value="UniProtKB-KW"/>
</dbReference>
<dbReference type="PANTHER" id="PTHR43464:SF19">
    <property type="entry name" value="UBIQUINONE BIOSYNTHESIS O-METHYLTRANSFERASE, MITOCHONDRIAL"/>
    <property type="match status" value="1"/>
</dbReference>
<name>A0ABT8W1R6_9GAMM</name>
<dbReference type="EC" id="2.1.-.-" evidence="4"/>
<protein>
    <submittedName>
        <fullName evidence="4">Class I SAM-dependent methyltransferase</fullName>
        <ecNumber evidence="4">2.1.-.-</ecNumber>
    </submittedName>
</protein>
<dbReference type="Gene3D" id="3.40.50.150">
    <property type="entry name" value="Vaccinia Virus protein VP39"/>
    <property type="match status" value="1"/>
</dbReference>
<keyword evidence="3" id="KW-0949">S-adenosyl-L-methionine</keyword>
<keyword evidence="5" id="KW-1185">Reference proteome</keyword>
<evidence type="ECO:0000313" key="4">
    <source>
        <dbReference type="EMBL" id="MDO3722126.1"/>
    </source>
</evidence>
<reference evidence="4" key="1">
    <citation type="submission" date="2023-07" db="EMBL/GenBank/DDBJ databases">
        <title>Marinobacter sp. chi1 genome sequencing and assembly.</title>
        <authorList>
            <person name="Park S."/>
        </authorList>
    </citation>
    <scope>NUCLEOTIDE SEQUENCE</scope>
    <source>
        <strain evidence="4">Chi1</strain>
    </source>
</reference>
<sequence>MNPHSDERIVDSWEKNATQWAATVRNRKVESRKLVTDKAIVESILSHSPESVMDVGCGEGWLIRELAPGVPHLAGVDVVPELIELARTAGGGSFLAASYEEVAAGRIEGAFDVVVCNFSLLGKESVEALFGAVPGYLKSGGVFIVQTLHPVVANDQAYVDGWREGSWDGFGSEFVDPAPWYFRTLESWVALFSDNGLRLASMREPLHPDTGKPASVIFTGEVIPPSNF</sequence>
<dbReference type="PANTHER" id="PTHR43464">
    <property type="entry name" value="METHYLTRANSFERASE"/>
    <property type="match status" value="1"/>
</dbReference>
<evidence type="ECO:0000256" key="3">
    <source>
        <dbReference type="ARBA" id="ARBA00022691"/>
    </source>
</evidence>
<gene>
    <name evidence="4" type="ORF">QVZ43_10370</name>
</gene>
<dbReference type="EMBL" id="JAUMIS010000002">
    <property type="protein sequence ID" value="MDO3722126.1"/>
    <property type="molecule type" value="Genomic_DNA"/>
</dbReference>
<organism evidence="4 5">
    <name type="scientific">Marinobacter suaedae</name>
    <dbReference type="NCBI Taxonomy" id="3057675"/>
    <lineage>
        <taxon>Bacteria</taxon>
        <taxon>Pseudomonadati</taxon>
        <taxon>Pseudomonadota</taxon>
        <taxon>Gammaproteobacteria</taxon>
        <taxon>Pseudomonadales</taxon>
        <taxon>Marinobacteraceae</taxon>
        <taxon>Marinobacter</taxon>
    </lineage>
</organism>
<proteinExistence type="predicted"/>
<comment type="caution">
    <text evidence="4">The sequence shown here is derived from an EMBL/GenBank/DDBJ whole genome shotgun (WGS) entry which is preliminary data.</text>
</comment>
<dbReference type="RefSeq" id="WP_302909875.1">
    <property type="nucleotide sequence ID" value="NZ_JAUMIS010000002.1"/>
</dbReference>
<keyword evidence="2 4" id="KW-0808">Transferase</keyword>
<dbReference type="Pfam" id="PF13489">
    <property type="entry name" value="Methyltransf_23"/>
    <property type="match status" value="1"/>
</dbReference>
<evidence type="ECO:0000256" key="1">
    <source>
        <dbReference type="ARBA" id="ARBA00022603"/>
    </source>
</evidence>
<dbReference type="SUPFAM" id="SSF53335">
    <property type="entry name" value="S-adenosyl-L-methionine-dependent methyltransferases"/>
    <property type="match status" value="1"/>
</dbReference>
<evidence type="ECO:0000313" key="5">
    <source>
        <dbReference type="Proteomes" id="UP001168640"/>
    </source>
</evidence>